<name>A0A368UDW1_9STRE</name>
<proteinExistence type="predicted"/>
<evidence type="ECO:0000313" key="1">
    <source>
        <dbReference type="EMBL" id="RCW17135.1"/>
    </source>
</evidence>
<accession>A0A368UDW1</accession>
<protein>
    <submittedName>
        <fullName evidence="1">Uncharacterized protein</fullName>
    </submittedName>
</protein>
<organism evidence="1 2">
    <name type="scientific">Streptococcus gallolyticus</name>
    <dbReference type="NCBI Taxonomy" id="315405"/>
    <lineage>
        <taxon>Bacteria</taxon>
        <taxon>Bacillati</taxon>
        <taxon>Bacillota</taxon>
        <taxon>Bacilli</taxon>
        <taxon>Lactobacillales</taxon>
        <taxon>Streptococcaceae</taxon>
        <taxon>Streptococcus</taxon>
    </lineage>
</organism>
<dbReference type="Proteomes" id="UP000253215">
    <property type="component" value="Unassembled WGS sequence"/>
</dbReference>
<evidence type="ECO:0000313" key="2">
    <source>
        <dbReference type="Proteomes" id="UP000253215"/>
    </source>
</evidence>
<comment type="caution">
    <text evidence="1">The sequence shown here is derived from an EMBL/GenBank/DDBJ whole genome shotgun (WGS) entry which is preliminary data.</text>
</comment>
<sequence length="90" mass="10509">MTKLVYGKNKQVTFESELEKQEAIRYLRDSENITHADEQNQGAWANEKRFMIIFDVPQMPIGVRKNLTAGNRSYYGRINCGELFDEIFSD</sequence>
<gene>
    <name evidence="1" type="ORF">CAC02_04555</name>
</gene>
<dbReference type="EMBL" id="NETH01000016">
    <property type="protein sequence ID" value="RCW17135.1"/>
    <property type="molecule type" value="Genomic_DNA"/>
</dbReference>
<dbReference type="AlphaFoldDB" id="A0A368UDW1"/>
<reference evidence="1 2" key="1">
    <citation type="journal article" date="2018" name="Sci. Rep.">
        <title>Network-guided genomic and metagenomic analysis of the faecal microbiota of the critically endangered kakapo.</title>
        <authorList>
            <person name="Waite D.W."/>
            <person name="Dsouza M."/>
            <person name="Sekiguchi Y."/>
            <person name="Hugenholtz P."/>
            <person name="Taylor M.W."/>
        </authorList>
    </citation>
    <scope>NUCLEOTIDE SEQUENCE [LARGE SCALE GENOMIC DNA]</scope>
    <source>
        <strain evidence="1 2">BI02</strain>
    </source>
</reference>